<dbReference type="PANTHER" id="PTHR43475:SF1">
    <property type="entry name" value="METHYLTHIORIBOSE-1-PHOSPHATE ISOMERASE"/>
    <property type="match status" value="1"/>
</dbReference>
<feature type="binding site" evidence="3">
    <location>
        <position position="87"/>
    </location>
    <ligand>
        <name>substrate</name>
    </ligand>
</feature>
<feature type="binding site" evidence="3">
    <location>
        <begin position="44"/>
        <end position="46"/>
    </location>
    <ligand>
        <name>substrate</name>
    </ligand>
</feature>
<dbReference type="PANTHER" id="PTHR43475">
    <property type="entry name" value="METHYLTHIORIBOSE-1-PHOSPHATE ISOMERASE"/>
    <property type="match status" value="1"/>
</dbReference>
<keyword evidence="1 3" id="KW-0413">Isomerase</keyword>
<dbReference type="Proteomes" id="UP000005439">
    <property type="component" value="Chromosome"/>
</dbReference>
<feature type="active site" description="Proton donor" evidence="3">
    <location>
        <position position="233"/>
    </location>
</feature>
<feature type="binding site" evidence="3">
    <location>
        <begin position="243"/>
        <end position="244"/>
    </location>
    <ligand>
        <name>substrate</name>
    </ligand>
</feature>
<dbReference type="GO" id="GO:0019509">
    <property type="term" value="P:L-methionine salvage from methylthioadenosine"/>
    <property type="evidence" value="ECO:0007669"/>
    <property type="project" value="UniProtKB-UniRule"/>
</dbReference>
<feature type="site" description="Transition state stabilizer" evidence="3">
    <location>
        <position position="153"/>
    </location>
</feature>
<dbReference type="HAMAP" id="MF_01678">
    <property type="entry name" value="Salvage_MtnA"/>
    <property type="match status" value="1"/>
</dbReference>
<dbReference type="NCBIfam" id="NF004326">
    <property type="entry name" value="PRK05720.1"/>
    <property type="match status" value="1"/>
</dbReference>
<keyword evidence="5" id="KW-1185">Reference proteome</keyword>
<dbReference type="FunFam" id="3.40.50.10470:FF:000006">
    <property type="entry name" value="Methylthioribose-1-phosphate isomerase"/>
    <property type="match status" value="1"/>
</dbReference>
<name>G8TV07_SULAD</name>
<evidence type="ECO:0000256" key="3">
    <source>
        <dbReference type="HAMAP-Rule" id="MF_01678"/>
    </source>
</evidence>
<dbReference type="Pfam" id="PF01008">
    <property type="entry name" value="IF-2B"/>
    <property type="match status" value="1"/>
</dbReference>
<dbReference type="SUPFAM" id="SSF100950">
    <property type="entry name" value="NagB/RpiA/CoA transferase-like"/>
    <property type="match status" value="1"/>
</dbReference>
<dbReference type="Gene3D" id="1.20.120.420">
    <property type="entry name" value="translation initiation factor eif-2b, domain 1"/>
    <property type="match status" value="1"/>
</dbReference>
<dbReference type="EMBL" id="CP003179">
    <property type="protein sequence ID" value="AEW03588.1"/>
    <property type="molecule type" value="Genomic_DNA"/>
</dbReference>
<protein>
    <recommendedName>
        <fullName evidence="3">Methylthioribose-1-phosphate isomerase</fullName>
        <shortName evidence="3">M1Pi</shortName>
        <shortName evidence="3">MTR-1-P isomerase</shortName>
        <ecNumber evidence="3">5.3.1.23</ecNumber>
    </recommendedName>
    <alternativeName>
        <fullName evidence="3">S-methyl-5-thioribose-1-phosphate isomerase</fullName>
    </alternativeName>
</protein>
<gene>
    <name evidence="3" type="primary">mtnA</name>
    <name evidence="4" type="ordered locus">Sulac_0010</name>
</gene>
<dbReference type="InterPro" id="IPR037171">
    <property type="entry name" value="NagB/RpiA_transferase-like"/>
</dbReference>
<feature type="binding site" evidence="3">
    <location>
        <position position="192"/>
    </location>
    <ligand>
        <name>substrate</name>
    </ligand>
</feature>
<comment type="pathway">
    <text evidence="3">Amino-acid biosynthesis; L-methionine biosynthesis via salvage pathway; L-methionine from S-methyl-5-thio-alpha-D-ribose 1-phosphate: step 1/6.</text>
</comment>
<dbReference type="InterPro" id="IPR042529">
    <property type="entry name" value="IF_2B-like_C"/>
</dbReference>
<dbReference type="KEGG" id="sap:Sulac_0010"/>
<reference evidence="4 5" key="2">
    <citation type="journal article" date="2012" name="Stand. Genomic Sci.">
        <title>Complete genome sequence of the moderately thermophilic mineral-sulfide-oxidizing firmicute Sulfobacillus acidophilus type strain (NAL(T)).</title>
        <authorList>
            <person name="Anderson I."/>
            <person name="Chertkov O."/>
            <person name="Chen A."/>
            <person name="Saunders E."/>
            <person name="Lapidus A."/>
            <person name="Nolan M."/>
            <person name="Lucas S."/>
            <person name="Hammon N."/>
            <person name="Deshpande S."/>
            <person name="Cheng J.F."/>
            <person name="Han C."/>
            <person name="Tapia R."/>
            <person name="Goodwin L.A."/>
            <person name="Pitluck S."/>
            <person name="Liolios K."/>
            <person name="Pagani I."/>
            <person name="Ivanova N."/>
            <person name="Mikhailova N."/>
            <person name="Pati A."/>
            <person name="Palaniappan K."/>
            <person name="Land M."/>
            <person name="Pan C."/>
            <person name="Rohde M."/>
            <person name="Pukall R."/>
            <person name="Goker M."/>
            <person name="Detter J.C."/>
            <person name="Woyke T."/>
            <person name="Bristow J."/>
            <person name="Eisen J.A."/>
            <person name="Markowitz V."/>
            <person name="Hugenholtz P."/>
            <person name="Kyrpides N.C."/>
            <person name="Klenk H.P."/>
            <person name="Mavromatis K."/>
        </authorList>
    </citation>
    <scope>NUCLEOTIDE SEQUENCE [LARGE SCALE GENOMIC DNA]</scope>
    <source>
        <strain evidence="5">ATCC 700253 / DSM 10332 / NAL</strain>
    </source>
</reference>
<comment type="function">
    <text evidence="3">Catalyzes the interconversion of methylthioribose-1-phosphate (MTR-1-P) into methylthioribulose-1-phosphate (MTRu-1-P).</text>
</comment>
<sequence length="346" mass="38022">MEPLRVFSDHVEILDQRQLPQAVRYFNAHRASDVVEAIRTLAVRGAPAIGIAGLYGLWLEARYLAEAGESGFMDKLLVAAQQLRHVRPTAVNLSWAIDRALGRLTPGPADEVVTRLRDMADTLRQEEEERNARMAQLGAQLLPNRDSRVLTHCNTGSLATVGVGTALGVIREGYRQGRVAMVWVDETRPLLQGSRLTAWELLQDQIPATLITDSMAAGLMQQGQVDAVFVGADRIALNGDTANKVGTYGLAVLAQYHRIPFYVVAPVSTIDEHIASGQDIPIEERQADEVRLIRGVPIAPEGMAVKNPAFDVTPYALISAIITDRGVVYPPFDQKLRQLLEEDRHA</sequence>
<dbReference type="EC" id="5.3.1.23" evidence="3"/>
<dbReference type="Gene3D" id="3.40.50.10470">
    <property type="entry name" value="Translation initiation factor eif-2b, domain 2"/>
    <property type="match status" value="1"/>
</dbReference>
<keyword evidence="3" id="KW-0486">Methionine biosynthesis</keyword>
<dbReference type="InterPro" id="IPR011559">
    <property type="entry name" value="Initiation_fac_2B_a/b/d"/>
</dbReference>
<dbReference type="PATRIC" id="fig|679936.5.peg.10"/>
<dbReference type="UniPathway" id="UPA00904">
    <property type="reaction ID" value="UER00874"/>
</dbReference>
<dbReference type="HOGENOM" id="CLU_016218_1_2_9"/>
<comment type="similarity">
    <text evidence="3">Belongs to the EIF-2B alpha/beta/delta subunits family. MtnA subfamily.</text>
</comment>
<dbReference type="GO" id="GO:0046523">
    <property type="term" value="F:S-methyl-5-thioribose-1-phosphate isomerase activity"/>
    <property type="evidence" value="ECO:0007669"/>
    <property type="project" value="UniProtKB-UniRule"/>
</dbReference>
<organism evidence="4 5">
    <name type="scientific">Sulfobacillus acidophilus (strain ATCC 700253 / DSM 10332 / NAL)</name>
    <dbReference type="NCBI Taxonomy" id="679936"/>
    <lineage>
        <taxon>Bacteria</taxon>
        <taxon>Bacillati</taxon>
        <taxon>Bacillota</taxon>
        <taxon>Clostridia</taxon>
        <taxon>Eubacteriales</taxon>
        <taxon>Clostridiales Family XVII. Incertae Sedis</taxon>
        <taxon>Sulfobacillus</taxon>
    </lineage>
</organism>
<keyword evidence="3" id="KW-0028">Amino-acid biosynthesis</keyword>
<evidence type="ECO:0000256" key="1">
    <source>
        <dbReference type="ARBA" id="ARBA00023235"/>
    </source>
</evidence>
<dbReference type="NCBIfam" id="TIGR00512">
    <property type="entry name" value="salvage_mtnA"/>
    <property type="match status" value="1"/>
</dbReference>
<dbReference type="FunFam" id="1.20.120.420:FF:000003">
    <property type="entry name" value="Methylthioribose-1-phosphate isomerase"/>
    <property type="match status" value="1"/>
</dbReference>
<dbReference type="NCBIfam" id="TIGR00524">
    <property type="entry name" value="eIF-2B_rel"/>
    <property type="match status" value="1"/>
</dbReference>
<comment type="catalytic activity">
    <reaction evidence="2 3">
        <text>5-(methylsulfanyl)-alpha-D-ribose 1-phosphate = 5-(methylsulfanyl)-D-ribulose 1-phosphate</text>
        <dbReference type="Rhea" id="RHEA:19989"/>
        <dbReference type="ChEBI" id="CHEBI:58533"/>
        <dbReference type="ChEBI" id="CHEBI:58548"/>
        <dbReference type="EC" id="5.3.1.23"/>
    </reaction>
</comment>
<dbReference type="InterPro" id="IPR005251">
    <property type="entry name" value="IF-M1Pi"/>
</dbReference>
<evidence type="ECO:0000256" key="2">
    <source>
        <dbReference type="ARBA" id="ARBA00052401"/>
    </source>
</evidence>
<dbReference type="InterPro" id="IPR027363">
    <property type="entry name" value="M1Pi_N"/>
</dbReference>
<evidence type="ECO:0000313" key="4">
    <source>
        <dbReference type="EMBL" id="AEW03588.1"/>
    </source>
</evidence>
<accession>G8TV07</accession>
<evidence type="ECO:0000313" key="5">
    <source>
        <dbReference type="Proteomes" id="UP000005439"/>
    </source>
</evidence>
<reference evidence="5" key="1">
    <citation type="submission" date="2011-12" db="EMBL/GenBank/DDBJ databases">
        <title>The complete genome of chromosome of Sulfobacillus acidophilus DSM 10332.</title>
        <authorList>
            <person name="Lucas S."/>
            <person name="Han J."/>
            <person name="Lapidus A."/>
            <person name="Bruce D."/>
            <person name="Goodwin L."/>
            <person name="Pitluck S."/>
            <person name="Peters L."/>
            <person name="Kyrpides N."/>
            <person name="Mavromatis K."/>
            <person name="Ivanova N."/>
            <person name="Mikhailova N."/>
            <person name="Chertkov O."/>
            <person name="Saunders E."/>
            <person name="Detter J.C."/>
            <person name="Tapia R."/>
            <person name="Han C."/>
            <person name="Land M."/>
            <person name="Hauser L."/>
            <person name="Markowitz V."/>
            <person name="Cheng J.-F."/>
            <person name="Hugenholtz P."/>
            <person name="Woyke T."/>
            <person name="Wu D."/>
            <person name="Pukall R."/>
            <person name="Gehrich-Schroeter G."/>
            <person name="Schneider S."/>
            <person name="Klenk H.-P."/>
            <person name="Eisen J.A."/>
        </authorList>
    </citation>
    <scope>NUCLEOTIDE SEQUENCE [LARGE SCALE GENOMIC DNA]</scope>
    <source>
        <strain evidence="5">ATCC 700253 / DSM 10332 / NAL</strain>
    </source>
</reference>
<dbReference type="InterPro" id="IPR000649">
    <property type="entry name" value="IF-2B-related"/>
</dbReference>
<proteinExistence type="inferred from homology"/>
<dbReference type="AlphaFoldDB" id="G8TV07"/>
<dbReference type="STRING" id="679936.Sulac_0010"/>